<keyword evidence="3" id="KW-0813">Transport</keyword>
<evidence type="ECO:0000256" key="16">
    <source>
        <dbReference type="SAM" id="MobiDB-lite"/>
    </source>
</evidence>
<reference evidence="20" key="1">
    <citation type="submission" date="2025-08" db="UniProtKB">
        <authorList>
            <consortium name="Ensembl"/>
        </authorList>
    </citation>
    <scope>IDENTIFICATION</scope>
</reference>
<dbReference type="PANTHER" id="PTHR48051">
    <property type="match status" value="1"/>
</dbReference>
<sequence>MFSLSELAPLNQHQNRWKLLKPWWEVFMDYLVILMLMASVLACTGQLSRDQVVCIPLDPCVTANATHHRSWTSSNVAPSSKPPTHGPHNISPTHSAGRGRRTQLVYQQYVYISQVCYHQALPLCSRFFPYMALLQAVVLVASGSFWLHFPHTSACIEHFLAILAKCCESPWTSQALSHTARQENIQEKGVERRTPPSSSSPPVTRTRHSSTDSGADSPLLKKSESVSSAIPPSPCPLRFSCHSTMSSGSLGSQMQLPSSAPSVVAENPGQVTSLDKSDGEQARALFEKVRKFQSHCENSAVIYKVYLAQTIFKLLMVMLVVSYTAPLLGSLSFTHTCRPEQQALLGYSTFHCIHVLSSLLHKLLLAYLTLLGVYGLLNLYALTWILHSSLRQYSFSSLKELCSLRDVPDLRNDLAFLLHMLDQYDPLLAQRLSVFLSPVAENRLLEENLERRESLGALRSVNADGCSSLQLVALPRLPPALFTLSQLHVLKLELITDARLTAQVCSMTSLRELHLYHCPAVVDPSALGVLQERLEVLHLTFTQASEIPSWVLSLRSLHELHLSGCLSSEGGVGRSWALGSLRQLHHLRVLVLRGMLQRICGELCEVAGGLVRLEIYNEGTRLLVLTGLKRMVSLTELLLQDCQLERLPSALPALSNLRTLDLQHNNLRTLEELLSLAQLRRLSCLRLAYNCVRAVPASVGALRGLELLDLSNNQLHSLPPALFTLRCLRRLFLADNLLEELPADVKRLKLLRELDLSGNRLESLPLDLFSSCLELRNLNVAHNSLSSLPRGIAGLSHLCRLDLRSNRLEELPVELGCCSGLQGGGLLVEEWLFLSLPPHIRHSLSRSRPLSATHSEAHSRPESDSFPYFSPTQWCFSSALESQI</sequence>
<evidence type="ECO:0000256" key="13">
    <source>
        <dbReference type="ARBA" id="ARBA00024145"/>
    </source>
</evidence>
<reference evidence="20" key="2">
    <citation type="submission" date="2025-09" db="UniProtKB">
        <authorList>
            <consortium name="Ensembl"/>
        </authorList>
    </citation>
    <scope>IDENTIFICATION</scope>
</reference>
<dbReference type="InterPro" id="IPR021040">
    <property type="entry name" value="LRRC8_Pannexin-like"/>
</dbReference>
<keyword evidence="9" id="KW-0406">Ion transport</keyword>
<evidence type="ECO:0000256" key="6">
    <source>
        <dbReference type="ARBA" id="ARBA00022692"/>
    </source>
</evidence>
<keyword evidence="6 17" id="KW-0812">Transmembrane</keyword>
<evidence type="ECO:0000256" key="12">
    <source>
        <dbReference type="ARBA" id="ARBA00023303"/>
    </source>
</evidence>
<proteinExistence type="inferred from homology"/>
<keyword evidence="7" id="KW-0677">Repeat</keyword>
<dbReference type="InterPro" id="IPR055414">
    <property type="entry name" value="LRR_R13L4/SHOC2-like"/>
</dbReference>
<evidence type="ECO:0000256" key="4">
    <source>
        <dbReference type="ARBA" id="ARBA00022475"/>
    </source>
</evidence>
<evidence type="ECO:0000256" key="14">
    <source>
        <dbReference type="ARBA" id="ARBA00024158"/>
    </source>
</evidence>
<evidence type="ECO:0000256" key="5">
    <source>
        <dbReference type="ARBA" id="ARBA00022614"/>
    </source>
</evidence>
<dbReference type="InterPro" id="IPR003591">
    <property type="entry name" value="Leu-rich_rpt_typical-subtyp"/>
</dbReference>
<dbReference type="GeneID" id="109973462"/>
<dbReference type="SUPFAM" id="SSF52058">
    <property type="entry name" value="L domain-like"/>
    <property type="match status" value="1"/>
</dbReference>
<evidence type="ECO:0000313" key="21">
    <source>
        <dbReference type="Proteomes" id="UP000261600"/>
    </source>
</evidence>
<dbReference type="Gene3D" id="3.80.10.10">
    <property type="entry name" value="Ribonuclease Inhibitor"/>
    <property type="match status" value="2"/>
</dbReference>
<dbReference type="GO" id="GO:0005886">
    <property type="term" value="C:plasma membrane"/>
    <property type="evidence" value="ECO:0007669"/>
    <property type="project" value="UniProtKB-SubCell"/>
</dbReference>
<evidence type="ECO:0000256" key="2">
    <source>
        <dbReference type="ARBA" id="ARBA00010471"/>
    </source>
</evidence>
<organism evidence="20 21">
    <name type="scientific">Monopterus albus</name>
    <name type="common">Swamp eel</name>
    <dbReference type="NCBI Taxonomy" id="43700"/>
    <lineage>
        <taxon>Eukaryota</taxon>
        <taxon>Metazoa</taxon>
        <taxon>Chordata</taxon>
        <taxon>Craniata</taxon>
        <taxon>Vertebrata</taxon>
        <taxon>Euteleostomi</taxon>
        <taxon>Actinopterygii</taxon>
        <taxon>Neopterygii</taxon>
        <taxon>Teleostei</taxon>
        <taxon>Neoteleostei</taxon>
        <taxon>Acanthomorphata</taxon>
        <taxon>Anabantaria</taxon>
        <taxon>Synbranchiformes</taxon>
        <taxon>Synbranchidae</taxon>
        <taxon>Monopterus</taxon>
    </lineage>
</organism>
<feature type="domain" description="LRRC8 pannexin-like TM region" evidence="18">
    <location>
        <begin position="1"/>
        <end position="382"/>
    </location>
</feature>
<keyword evidence="8 17" id="KW-1133">Transmembrane helix</keyword>
<comment type="similarity">
    <text evidence="2">Belongs to the LRRC8 family.</text>
</comment>
<keyword evidence="10 17" id="KW-0472">Membrane</keyword>
<dbReference type="RefSeq" id="XP_020478736.1">
    <property type="nucleotide sequence ID" value="XM_020623080.1"/>
</dbReference>
<feature type="transmembrane region" description="Helical" evidence="17">
    <location>
        <begin position="366"/>
        <end position="386"/>
    </location>
</feature>
<dbReference type="SMART" id="SM00364">
    <property type="entry name" value="LRR_BAC"/>
    <property type="match status" value="5"/>
</dbReference>
<comment type="subcellular location">
    <subcellularLocation>
        <location evidence="1">Cell membrane</location>
        <topology evidence="1">Multi-pass membrane protein</topology>
    </subcellularLocation>
</comment>
<evidence type="ECO:0000259" key="19">
    <source>
        <dbReference type="Pfam" id="PF23598"/>
    </source>
</evidence>
<dbReference type="PRINTS" id="PR00019">
    <property type="entry name" value="LEURICHRPT"/>
</dbReference>
<name>A0A3Q3Q3I9_MONAL</name>
<comment type="catalytic activity">
    <reaction evidence="15">
        <text>chloride(in) = chloride(out)</text>
        <dbReference type="Rhea" id="RHEA:29823"/>
        <dbReference type="ChEBI" id="CHEBI:17996"/>
    </reaction>
</comment>
<feature type="transmembrane region" description="Helical" evidence="17">
    <location>
        <begin position="127"/>
        <end position="149"/>
    </location>
</feature>
<keyword evidence="11" id="KW-1015">Disulfide bond</keyword>
<dbReference type="PANTHER" id="PTHR48051:SF1">
    <property type="entry name" value="RAS SUPPRESSOR PROTEIN 1"/>
    <property type="match status" value="1"/>
</dbReference>
<feature type="compositionally biased region" description="Basic and acidic residues" evidence="16">
    <location>
        <begin position="180"/>
        <end position="194"/>
    </location>
</feature>
<feature type="compositionally biased region" description="Polar residues" evidence="16">
    <location>
        <begin position="246"/>
        <end position="261"/>
    </location>
</feature>
<evidence type="ECO:0000256" key="7">
    <source>
        <dbReference type="ARBA" id="ARBA00022737"/>
    </source>
</evidence>
<keyword evidence="21" id="KW-1185">Reference proteome</keyword>
<dbReference type="InterPro" id="IPR050216">
    <property type="entry name" value="LRR_domain-containing"/>
</dbReference>
<dbReference type="PROSITE" id="PS51450">
    <property type="entry name" value="LRR"/>
    <property type="match status" value="4"/>
</dbReference>
<feature type="transmembrane region" description="Helical" evidence="17">
    <location>
        <begin position="311"/>
        <end position="331"/>
    </location>
</feature>
<evidence type="ECO:0000256" key="10">
    <source>
        <dbReference type="ARBA" id="ARBA00023136"/>
    </source>
</evidence>
<evidence type="ECO:0000313" key="20">
    <source>
        <dbReference type="Ensembl" id="ENSMALP00000003650.1"/>
    </source>
</evidence>
<dbReference type="Ensembl" id="ENSMALT00000003744.1">
    <property type="protein sequence ID" value="ENSMALP00000003650.1"/>
    <property type="gene ID" value="ENSMALG00000002668.1"/>
</dbReference>
<dbReference type="Proteomes" id="UP000261600">
    <property type="component" value="Unplaced"/>
</dbReference>
<evidence type="ECO:0000256" key="3">
    <source>
        <dbReference type="ARBA" id="ARBA00022448"/>
    </source>
</evidence>
<accession>A0A3Q3Q3I9</accession>
<feature type="domain" description="Disease resistance R13L4/SHOC-2-like LRR" evidence="19">
    <location>
        <begin position="650"/>
        <end position="756"/>
    </location>
</feature>
<evidence type="ECO:0000256" key="11">
    <source>
        <dbReference type="ARBA" id="ARBA00023157"/>
    </source>
</evidence>
<feature type="transmembrane region" description="Helical" evidence="17">
    <location>
        <begin position="23"/>
        <end position="43"/>
    </location>
</feature>
<feature type="region of interest" description="Disordered" evidence="16">
    <location>
        <begin position="246"/>
        <end position="276"/>
    </location>
</feature>
<dbReference type="GO" id="GO:0005737">
    <property type="term" value="C:cytoplasm"/>
    <property type="evidence" value="ECO:0007669"/>
    <property type="project" value="TreeGrafter"/>
</dbReference>
<dbReference type="Pfam" id="PF23598">
    <property type="entry name" value="LRR_14"/>
    <property type="match status" value="1"/>
</dbReference>
<dbReference type="OrthoDB" id="676979at2759"/>
<comment type="catalytic activity">
    <reaction evidence="14">
        <text>taurine(out) = taurine(in)</text>
        <dbReference type="Rhea" id="RHEA:66328"/>
        <dbReference type="ChEBI" id="CHEBI:507393"/>
    </reaction>
</comment>
<feature type="compositionally biased region" description="Low complexity" evidence="16">
    <location>
        <begin position="195"/>
        <end position="204"/>
    </location>
</feature>
<feature type="region of interest" description="Disordered" evidence="16">
    <location>
        <begin position="178"/>
        <end position="231"/>
    </location>
</feature>
<evidence type="ECO:0000259" key="18">
    <source>
        <dbReference type="Pfam" id="PF12534"/>
    </source>
</evidence>
<feature type="region of interest" description="Disordered" evidence="16">
    <location>
        <begin position="71"/>
        <end position="97"/>
    </location>
</feature>
<dbReference type="Pfam" id="PF12534">
    <property type="entry name" value="Pannexin_like"/>
    <property type="match status" value="1"/>
</dbReference>
<keyword evidence="12" id="KW-0407">Ion channel</keyword>
<dbReference type="InterPro" id="IPR001611">
    <property type="entry name" value="Leu-rich_rpt"/>
</dbReference>
<dbReference type="AlphaFoldDB" id="A0A3Q3Q3I9"/>
<dbReference type="GO" id="GO:0034220">
    <property type="term" value="P:monoatomic ion transmembrane transport"/>
    <property type="evidence" value="ECO:0007669"/>
    <property type="project" value="UniProtKB-KW"/>
</dbReference>
<comment type="catalytic activity">
    <reaction evidence="13">
        <text>iodide(out) = iodide(in)</text>
        <dbReference type="Rhea" id="RHEA:66324"/>
        <dbReference type="ChEBI" id="CHEBI:16382"/>
    </reaction>
</comment>
<protein>
    <submittedName>
        <fullName evidence="20">Uncharacterized protein</fullName>
    </submittedName>
</protein>
<dbReference type="SMART" id="SM00369">
    <property type="entry name" value="LRR_TYP"/>
    <property type="match status" value="8"/>
</dbReference>
<evidence type="ECO:0000256" key="1">
    <source>
        <dbReference type="ARBA" id="ARBA00004651"/>
    </source>
</evidence>
<keyword evidence="5" id="KW-0433">Leucine-rich repeat</keyword>
<dbReference type="KEGG" id="malb:109973462"/>
<evidence type="ECO:0000256" key="17">
    <source>
        <dbReference type="SAM" id="Phobius"/>
    </source>
</evidence>
<dbReference type="SMART" id="SM00365">
    <property type="entry name" value="LRR_SD22"/>
    <property type="match status" value="4"/>
</dbReference>
<evidence type="ECO:0000256" key="15">
    <source>
        <dbReference type="ARBA" id="ARBA00024167"/>
    </source>
</evidence>
<dbReference type="InterPro" id="IPR032675">
    <property type="entry name" value="LRR_dom_sf"/>
</dbReference>
<evidence type="ECO:0000256" key="9">
    <source>
        <dbReference type="ARBA" id="ARBA00023065"/>
    </source>
</evidence>
<evidence type="ECO:0000256" key="8">
    <source>
        <dbReference type="ARBA" id="ARBA00022989"/>
    </source>
</evidence>
<keyword evidence="4" id="KW-1003">Cell membrane</keyword>
<dbReference type="STRING" id="43700.ENSMALP00000003650"/>